<dbReference type="PROSITE" id="PS00941">
    <property type="entry name" value="CARBOXYLESTERASE_B_2"/>
    <property type="match status" value="1"/>
</dbReference>
<evidence type="ECO:0000256" key="2">
    <source>
        <dbReference type="ARBA" id="ARBA00022801"/>
    </source>
</evidence>
<accession>C6HG20</accession>
<evidence type="ECO:0000313" key="6">
    <source>
        <dbReference type="EMBL" id="EER40771.1"/>
    </source>
</evidence>
<keyword evidence="2 3" id="KW-0378">Hydrolase</keyword>
<evidence type="ECO:0000256" key="4">
    <source>
        <dbReference type="SAM" id="MobiDB-lite"/>
    </source>
</evidence>
<dbReference type="AlphaFoldDB" id="C6HG20"/>
<protein>
    <recommendedName>
        <fullName evidence="3">Carboxylic ester hydrolase</fullName>
        <ecNumber evidence="3">3.1.1.-</ecNumber>
    </recommendedName>
</protein>
<dbReference type="VEuPathDB" id="FungiDB:HCDG_05360"/>
<dbReference type="InterPro" id="IPR029058">
    <property type="entry name" value="AB_hydrolase_fold"/>
</dbReference>
<feature type="compositionally biased region" description="Basic and acidic residues" evidence="4">
    <location>
        <begin position="30"/>
        <end position="50"/>
    </location>
</feature>
<dbReference type="Pfam" id="PF00135">
    <property type="entry name" value="COesterase"/>
    <property type="match status" value="1"/>
</dbReference>
<dbReference type="InterPro" id="IPR019819">
    <property type="entry name" value="Carboxylesterase_B_CS"/>
</dbReference>
<dbReference type="Gene3D" id="3.40.50.1820">
    <property type="entry name" value="alpha/beta hydrolase"/>
    <property type="match status" value="1"/>
</dbReference>
<dbReference type="PROSITE" id="PS00122">
    <property type="entry name" value="CARBOXYLESTERASE_B_1"/>
    <property type="match status" value="1"/>
</dbReference>
<reference evidence="7" key="1">
    <citation type="submission" date="2009-05" db="EMBL/GenBank/DDBJ databases">
        <title>The genome sequence of Ajellomyces capsulatus strain H143.</title>
        <authorList>
            <person name="Champion M."/>
            <person name="Cuomo C.A."/>
            <person name="Ma L.-J."/>
            <person name="Henn M.R."/>
            <person name="Sil A."/>
            <person name="Goldman B."/>
            <person name="Young S.K."/>
            <person name="Kodira C.D."/>
            <person name="Zeng Q."/>
            <person name="Koehrsen M."/>
            <person name="Alvarado L."/>
            <person name="Berlin A.M."/>
            <person name="Borenstein D."/>
            <person name="Chen Z."/>
            <person name="Engels R."/>
            <person name="Freedman E."/>
            <person name="Gellesch M."/>
            <person name="Goldberg J."/>
            <person name="Griggs A."/>
            <person name="Gujja S."/>
            <person name="Heiman D.I."/>
            <person name="Hepburn T.A."/>
            <person name="Howarth C."/>
            <person name="Jen D."/>
            <person name="Larson L."/>
            <person name="Lewis B."/>
            <person name="Mehta T."/>
            <person name="Park D."/>
            <person name="Pearson M."/>
            <person name="Roberts A."/>
            <person name="Saif S."/>
            <person name="Shea T.D."/>
            <person name="Shenoy N."/>
            <person name="Sisk P."/>
            <person name="Stolte C."/>
            <person name="Sykes S."/>
            <person name="Walk T."/>
            <person name="White J."/>
            <person name="Yandava C."/>
            <person name="Klein B."/>
            <person name="McEwen J.G."/>
            <person name="Puccia R."/>
            <person name="Goldman G.H."/>
            <person name="Felipe M.S."/>
            <person name="Nino-Vega G."/>
            <person name="San-Blas G."/>
            <person name="Taylor J.W."/>
            <person name="Mendoza L."/>
            <person name="Galagan J.E."/>
            <person name="Nusbaum C."/>
            <person name="Birren B.W."/>
        </authorList>
    </citation>
    <scope>NUCLEOTIDE SEQUENCE [LARGE SCALE GENOMIC DNA]</scope>
    <source>
        <strain evidence="7">H143</strain>
    </source>
</reference>
<feature type="compositionally biased region" description="Polar residues" evidence="4">
    <location>
        <begin position="86"/>
        <end position="96"/>
    </location>
</feature>
<evidence type="ECO:0000256" key="3">
    <source>
        <dbReference type="RuleBase" id="RU361235"/>
    </source>
</evidence>
<dbReference type="OrthoDB" id="408631at2759"/>
<evidence type="ECO:0000256" key="1">
    <source>
        <dbReference type="ARBA" id="ARBA00005964"/>
    </source>
</evidence>
<dbReference type="GO" id="GO:0016787">
    <property type="term" value="F:hydrolase activity"/>
    <property type="evidence" value="ECO:0007669"/>
    <property type="project" value="UniProtKB-KW"/>
</dbReference>
<dbReference type="InterPro" id="IPR019826">
    <property type="entry name" value="Carboxylesterase_B_AS"/>
</dbReference>
<name>C6HG20_AJECH</name>
<proteinExistence type="inferred from homology"/>
<dbReference type="OMA" id="YICPGID"/>
<organism evidence="6 7">
    <name type="scientific">Ajellomyces capsulatus (strain H143)</name>
    <name type="common">Darling's disease fungus</name>
    <name type="synonym">Histoplasma capsulatum</name>
    <dbReference type="NCBI Taxonomy" id="544712"/>
    <lineage>
        <taxon>Eukaryota</taxon>
        <taxon>Fungi</taxon>
        <taxon>Dikarya</taxon>
        <taxon>Ascomycota</taxon>
        <taxon>Pezizomycotina</taxon>
        <taxon>Eurotiomycetes</taxon>
        <taxon>Eurotiomycetidae</taxon>
        <taxon>Onygenales</taxon>
        <taxon>Ajellomycetaceae</taxon>
        <taxon>Histoplasma</taxon>
    </lineage>
</organism>
<dbReference type="InterPro" id="IPR002018">
    <property type="entry name" value="CarbesteraseB"/>
</dbReference>
<dbReference type="ESTHER" id="ajecn-a6qtx4">
    <property type="family name" value="Fungal_carboxylesterase_lipase"/>
</dbReference>
<feature type="region of interest" description="Disordered" evidence="4">
    <location>
        <begin position="27"/>
        <end position="62"/>
    </location>
</feature>
<dbReference type="Proteomes" id="UP000002624">
    <property type="component" value="Unassembled WGS sequence"/>
</dbReference>
<dbReference type="EMBL" id="GG692425">
    <property type="protein sequence ID" value="EER40771.1"/>
    <property type="molecule type" value="Genomic_DNA"/>
</dbReference>
<dbReference type="PANTHER" id="PTHR11559">
    <property type="entry name" value="CARBOXYLESTERASE"/>
    <property type="match status" value="1"/>
</dbReference>
<evidence type="ECO:0000259" key="5">
    <source>
        <dbReference type="Pfam" id="PF00135"/>
    </source>
</evidence>
<sequence>MTSQAAWKRMASCVGFGALDQLLKIPPARSNEKPEINNAHTKPELRREHQAGAPLPKQKGESFPRRLLFHGTVIVIVEQEDADENPLTQNPENRGVQNPGGITHWLGMRYAAPPLGNLRFAAPEEPVKERKQQHANKFGFNCLSTKTIPRKQTSEDCLFINVYAPSNARADSKLPVYFYIQGGGFNANAGGRINGTGLIEASGMKIIVVTFNYRVGLYGFLASKEIKENASLNNGLKDQMKALEWVKKHIKQFGGDPDHVTIGGDSAGAASVYYLLTAFGGRSVDTFHAVAAGSPSFGTQLNVQESQYMYDNLVENTKCNGKDSLACLRRVNVIDMQKLDKRYPLPGGSGPPLFMYSPTIDNDMIRDYIYKLISNGMFKKVPMIFGSDTNEGTVFVPKMTNSFKESDTFLKNQFPAMKEKHFEKIHDLYPKTNDVFPGAKSYGAYWRQGSNAYGEMRYNCPAIILTLAGSTYGDPNKTWNFHYDVEDPPAMRSGIGVGHTAHVPAIWGPEYGYGPASYKDKGVNAPIVPVVQGYWTSFIRSFDPNKYRAKGSPVWETVTTAKTGNALHKLYVKTGETKTRLMDEDQLERCRYLFRVGAELKM</sequence>
<dbReference type="EC" id="3.1.1.-" evidence="3"/>
<dbReference type="STRING" id="544712.C6HG20"/>
<dbReference type="SUPFAM" id="SSF53474">
    <property type="entry name" value="alpha/beta-Hydrolases"/>
    <property type="match status" value="1"/>
</dbReference>
<dbReference type="InterPro" id="IPR050309">
    <property type="entry name" value="Type-B_Carboxylest/Lipase"/>
</dbReference>
<dbReference type="eggNOG" id="KOG4389">
    <property type="taxonomic scope" value="Eukaryota"/>
</dbReference>
<feature type="region of interest" description="Disordered" evidence="4">
    <location>
        <begin position="82"/>
        <end position="101"/>
    </location>
</feature>
<feature type="domain" description="Carboxylesterase type B" evidence="5">
    <location>
        <begin position="100"/>
        <end position="583"/>
    </location>
</feature>
<comment type="similarity">
    <text evidence="1 3">Belongs to the type-B carboxylesterase/lipase family.</text>
</comment>
<evidence type="ECO:0000313" key="7">
    <source>
        <dbReference type="Proteomes" id="UP000002624"/>
    </source>
</evidence>
<dbReference type="HOGENOM" id="CLU_006586_10_7_1"/>
<gene>
    <name evidence="6" type="ORF">HCDG_05360</name>
</gene>